<feature type="domain" description="HTH gntR-type" evidence="4">
    <location>
        <begin position="30"/>
        <end position="98"/>
    </location>
</feature>
<keyword evidence="2" id="KW-0238">DNA-binding</keyword>
<dbReference type="Gene3D" id="1.10.10.10">
    <property type="entry name" value="Winged helix-like DNA-binding domain superfamily/Winged helix DNA-binding domain"/>
    <property type="match status" value="1"/>
</dbReference>
<dbReference type="SUPFAM" id="SSF46785">
    <property type="entry name" value="Winged helix' DNA-binding domain"/>
    <property type="match status" value="1"/>
</dbReference>
<dbReference type="PANTHER" id="PTHR38445">
    <property type="entry name" value="HTH-TYPE TRANSCRIPTIONAL REPRESSOR YTRA"/>
    <property type="match status" value="1"/>
</dbReference>
<gene>
    <name evidence="5" type="ORF">bhn_I1224</name>
</gene>
<accession>A0A1D9P0W5</accession>
<dbReference type="PANTHER" id="PTHR38445:SF9">
    <property type="entry name" value="HTH-TYPE TRANSCRIPTIONAL REPRESSOR YTRA"/>
    <property type="match status" value="1"/>
</dbReference>
<name>A0A1D9P0W5_9FIRM</name>
<dbReference type="CDD" id="cd07377">
    <property type="entry name" value="WHTH_GntR"/>
    <property type="match status" value="1"/>
</dbReference>
<evidence type="ECO:0000256" key="3">
    <source>
        <dbReference type="ARBA" id="ARBA00023163"/>
    </source>
</evidence>
<dbReference type="Proteomes" id="UP000179284">
    <property type="component" value="Chromosome I"/>
</dbReference>
<keyword evidence="3" id="KW-0804">Transcription</keyword>
<dbReference type="SMART" id="SM00345">
    <property type="entry name" value="HTH_GNTR"/>
    <property type="match status" value="1"/>
</dbReference>
<dbReference type="PROSITE" id="PS50949">
    <property type="entry name" value="HTH_GNTR"/>
    <property type="match status" value="1"/>
</dbReference>
<organism evidence="5 6">
    <name type="scientific">Butyrivibrio hungatei</name>
    <dbReference type="NCBI Taxonomy" id="185008"/>
    <lineage>
        <taxon>Bacteria</taxon>
        <taxon>Bacillati</taxon>
        <taxon>Bacillota</taxon>
        <taxon>Clostridia</taxon>
        <taxon>Lachnospirales</taxon>
        <taxon>Lachnospiraceae</taxon>
        <taxon>Butyrivibrio</taxon>
    </lineage>
</organism>
<proteinExistence type="predicted"/>
<dbReference type="InterPro" id="IPR000524">
    <property type="entry name" value="Tscrpt_reg_HTH_GntR"/>
</dbReference>
<dbReference type="EMBL" id="CP017831">
    <property type="protein sequence ID" value="AOZ96258.1"/>
    <property type="molecule type" value="Genomic_DNA"/>
</dbReference>
<dbReference type="GO" id="GO:0003700">
    <property type="term" value="F:DNA-binding transcription factor activity"/>
    <property type="evidence" value="ECO:0007669"/>
    <property type="project" value="InterPro"/>
</dbReference>
<evidence type="ECO:0000313" key="6">
    <source>
        <dbReference type="Proteomes" id="UP000179284"/>
    </source>
</evidence>
<keyword evidence="6" id="KW-1185">Reference proteome</keyword>
<dbReference type="GO" id="GO:0003677">
    <property type="term" value="F:DNA binding"/>
    <property type="evidence" value="ECO:0007669"/>
    <property type="project" value="UniProtKB-KW"/>
</dbReference>
<dbReference type="AlphaFoldDB" id="A0A1D9P0W5"/>
<dbReference type="InterPro" id="IPR036388">
    <property type="entry name" value="WH-like_DNA-bd_sf"/>
</dbReference>
<evidence type="ECO:0000259" key="4">
    <source>
        <dbReference type="PROSITE" id="PS50949"/>
    </source>
</evidence>
<evidence type="ECO:0000256" key="1">
    <source>
        <dbReference type="ARBA" id="ARBA00023015"/>
    </source>
</evidence>
<sequence>MLVHLVYVDTIIVKQWVRDEMKLIDYQDSRPIYEQIVENFKAQIYKGILQADDQMPSVRSLAMELSTNPNTVQKAYAELERQGFIYTVKGRGNFVKGNDSLKENKKEELIEQILKLLFEADEIGIPIEEFMNEIKIRFGGSLGTGGRA</sequence>
<dbReference type="InterPro" id="IPR036390">
    <property type="entry name" value="WH_DNA-bd_sf"/>
</dbReference>
<protein>
    <submittedName>
        <fullName evidence="5">GntR family transcriptional regulator</fullName>
    </submittedName>
</protein>
<reference evidence="6" key="1">
    <citation type="submission" date="2016-10" db="EMBL/GenBank/DDBJ databases">
        <title>The complete genome sequence of the rumen bacterium Butyrivibrio hungatei MB2003.</title>
        <authorList>
            <person name="Palevich N."/>
            <person name="Kelly W.J."/>
            <person name="Leahy S.C."/>
            <person name="Altermann E."/>
            <person name="Rakonjac J."/>
            <person name="Attwood G.T."/>
        </authorList>
    </citation>
    <scope>NUCLEOTIDE SEQUENCE [LARGE SCALE GENOMIC DNA]</scope>
    <source>
        <strain evidence="6">MB2003</strain>
    </source>
</reference>
<evidence type="ECO:0000313" key="5">
    <source>
        <dbReference type="EMBL" id="AOZ96258.1"/>
    </source>
</evidence>
<dbReference type="Pfam" id="PF00392">
    <property type="entry name" value="GntR"/>
    <property type="match status" value="1"/>
</dbReference>
<keyword evidence="1" id="KW-0805">Transcription regulation</keyword>
<evidence type="ECO:0000256" key="2">
    <source>
        <dbReference type="ARBA" id="ARBA00023125"/>
    </source>
</evidence>
<dbReference type="KEGG" id="bhu:bhn_I1224"/>